<keyword evidence="1" id="KW-0812">Transmembrane</keyword>
<name>A0A1B7LD97_9FIRM</name>
<evidence type="ECO:0000313" key="2">
    <source>
        <dbReference type="EMBL" id="OAT81083.1"/>
    </source>
</evidence>
<gene>
    <name evidence="2" type="ORF">A6M21_11755</name>
</gene>
<dbReference type="EMBL" id="LYVF01000168">
    <property type="protein sequence ID" value="OAT81083.1"/>
    <property type="molecule type" value="Genomic_DNA"/>
</dbReference>
<keyword evidence="3" id="KW-1185">Reference proteome</keyword>
<sequence length="112" mass="12886">MNIELYKFTINAIEAKRKASKGEVTTLEFARMAQLRPDIWCDIRAFRKVATTKELKNIKKRCGEVGMIMILQLLSALLVFLSSVEMFFGKYEPAIFGILLAIWIKLVLNDRT</sequence>
<keyword evidence="1" id="KW-0472">Membrane</keyword>
<keyword evidence="1" id="KW-1133">Transmembrane helix</keyword>
<proteinExistence type="predicted"/>
<evidence type="ECO:0000313" key="3">
    <source>
        <dbReference type="Proteomes" id="UP000078532"/>
    </source>
</evidence>
<organism evidence="2 3">
    <name type="scientific">Desulfotomaculum copahuensis</name>
    <dbReference type="NCBI Taxonomy" id="1838280"/>
    <lineage>
        <taxon>Bacteria</taxon>
        <taxon>Bacillati</taxon>
        <taxon>Bacillota</taxon>
        <taxon>Clostridia</taxon>
        <taxon>Eubacteriales</taxon>
        <taxon>Desulfotomaculaceae</taxon>
        <taxon>Desulfotomaculum</taxon>
    </lineage>
</organism>
<accession>A0A1B7LD97</accession>
<evidence type="ECO:0000256" key="1">
    <source>
        <dbReference type="SAM" id="Phobius"/>
    </source>
</evidence>
<protein>
    <submittedName>
        <fullName evidence="2">Uncharacterized protein</fullName>
    </submittedName>
</protein>
<dbReference type="STRING" id="1838280.A6M21_11755"/>
<comment type="caution">
    <text evidence="2">The sequence shown here is derived from an EMBL/GenBank/DDBJ whole genome shotgun (WGS) entry which is preliminary data.</text>
</comment>
<dbReference type="RefSeq" id="WP_066669076.1">
    <property type="nucleotide sequence ID" value="NZ_LYVF01000168.1"/>
</dbReference>
<dbReference type="AlphaFoldDB" id="A0A1B7LD97"/>
<feature type="transmembrane region" description="Helical" evidence="1">
    <location>
        <begin position="90"/>
        <end position="108"/>
    </location>
</feature>
<feature type="transmembrane region" description="Helical" evidence="1">
    <location>
        <begin position="65"/>
        <end position="84"/>
    </location>
</feature>
<reference evidence="2 3" key="1">
    <citation type="submission" date="2016-04" db="EMBL/GenBank/DDBJ databases">
        <authorList>
            <person name="Evans L.H."/>
            <person name="Alamgir A."/>
            <person name="Owens N."/>
            <person name="Weber N.D."/>
            <person name="Virtaneva K."/>
            <person name="Barbian K."/>
            <person name="Babar A."/>
            <person name="Rosenke K."/>
        </authorList>
    </citation>
    <scope>NUCLEOTIDE SEQUENCE [LARGE SCALE GENOMIC DNA]</scope>
    <source>
        <strain evidence="2 3">LMa1</strain>
    </source>
</reference>
<dbReference type="Proteomes" id="UP000078532">
    <property type="component" value="Unassembled WGS sequence"/>
</dbReference>